<evidence type="ECO:0000256" key="5">
    <source>
        <dbReference type="ARBA" id="ARBA00023015"/>
    </source>
</evidence>
<reference evidence="12 13" key="2">
    <citation type="submission" date="2019-01" db="EMBL/GenBank/DDBJ databases">
        <title>A chromosome length genome reference of the Java medaka (oryzias javanicus).</title>
        <authorList>
            <person name="Herpin A."/>
            <person name="Takehana Y."/>
            <person name="Naruse K."/>
            <person name="Ansai S."/>
            <person name="Kawaguchi M."/>
        </authorList>
    </citation>
    <scope>NUCLEOTIDE SEQUENCE [LARGE SCALE GENOMIC DNA]</scope>
    <source>
        <strain evidence="12">RS831</strain>
        <tissue evidence="12">Whole body</tissue>
    </source>
</reference>
<dbReference type="InterPro" id="IPR003656">
    <property type="entry name" value="Znf_BED"/>
</dbReference>
<dbReference type="InterPro" id="IPR012337">
    <property type="entry name" value="RNaseH-like_sf"/>
</dbReference>
<keyword evidence="4" id="KW-0862">Zinc</keyword>
<dbReference type="SMART" id="SM00614">
    <property type="entry name" value="ZnF_BED"/>
    <property type="match status" value="1"/>
</dbReference>
<proteinExistence type="predicted"/>
<evidence type="ECO:0000256" key="3">
    <source>
        <dbReference type="ARBA" id="ARBA00022771"/>
    </source>
</evidence>
<evidence type="ECO:0000313" key="13">
    <source>
        <dbReference type="Proteomes" id="UP000283210"/>
    </source>
</evidence>
<evidence type="ECO:0000256" key="1">
    <source>
        <dbReference type="ARBA" id="ARBA00004123"/>
    </source>
</evidence>
<keyword evidence="8" id="KW-0539">Nucleus</keyword>
<evidence type="ECO:0000259" key="11">
    <source>
        <dbReference type="PROSITE" id="PS50808"/>
    </source>
</evidence>
<feature type="domain" description="BED-type" evidence="11">
    <location>
        <begin position="77"/>
        <end position="127"/>
    </location>
</feature>
<dbReference type="SUPFAM" id="SSF57667">
    <property type="entry name" value="beta-beta-alpha zinc fingers"/>
    <property type="match status" value="1"/>
</dbReference>
<accession>A0A437CDK8</accession>
<evidence type="ECO:0000256" key="10">
    <source>
        <dbReference type="SAM" id="Coils"/>
    </source>
</evidence>
<keyword evidence="13" id="KW-1185">Reference proteome</keyword>
<protein>
    <recommendedName>
        <fullName evidence="11">BED-type domain-containing protein</fullName>
    </recommendedName>
</protein>
<dbReference type="InterPro" id="IPR008906">
    <property type="entry name" value="HATC_C_dom"/>
</dbReference>
<evidence type="ECO:0000313" key="12">
    <source>
        <dbReference type="EMBL" id="RVE60875.1"/>
    </source>
</evidence>
<dbReference type="SUPFAM" id="SSF140996">
    <property type="entry name" value="Hermes dimerisation domain"/>
    <property type="match status" value="1"/>
</dbReference>
<dbReference type="GO" id="GO:0046983">
    <property type="term" value="F:protein dimerization activity"/>
    <property type="evidence" value="ECO:0007669"/>
    <property type="project" value="InterPro"/>
</dbReference>
<keyword evidence="7" id="KW-0804">Transcription</keyword>
<evidence type="ECO:0000256" key="2">
    <source>
        <dbReference type="ARBA" id="ARBA00022723"/>
    </source>
</evidence>
<dbReference type="Pfam" id="PF05699">
    <property type="entry name" value="Dimer_Tnp_hAT"/>
    <property type="match status" value="1"/>
</dbReference>
<reference evidence="12 13" key="1">
    <citation type="submission" date="2018-11" db="EMBL/GenBank/DDBJ databases">
        <authorList>
            <person name="Lopez-Roques C."/>
            <person name="Donnadieu C."/>
            <person name="Bouchez O."/>
            <person name="Klopp C."/>
            <person name="Cabau C."/>
            <person name="Zahm M."/>
        </authorList>
    </citation>
    <scope>NUCLEOTIDE SEQUENCE [LARGE SCALE GENOMIC DNA]</scope>
    <source>
        <strain evidence="12">RS831</strain>
        <tissue evidence="12">Whole body</tissue>
    </source>
</reference>
<dbReference type="Proteomes" id="UP000283210">
    <property type="component" value="Chromosome 18"/>
</dbReference>
<sequence length="629" mass="70197">MEPGSPRGLTHIQKSHILRDYIAEELNLAARDIMEEMERTMAGYEERTAGLKQELEEQRRQLEYLHPESSADHTRKRPRSQMWEHFELIGPNRLQCLLCPQQLSYNNNTSSMMRHFKAKHDGILETDYDKKQELDQALVNLVVKDSQPCSIVEDQGFRDFVKKLDPSYALPSKQALKKMVDDRYQEEKAGAQAQLRGAEGVSLTADLWTSVDARLAVACHYVLDNSKLATVLLGVLPFPQNHSPAEVADAQRTLMAEWGLEGKVKCLVSDATPSMVAAADDLAVPHVECIAHALNGVVRRALDKTAGLKVLRRRAGEVVAVFRSSAAAKEKLRIKQLKLALPATKLVREDSSRWTSTFLMLQSLLDARRAIGSALTTLGAKVQPLSCDESETSAACLQVLKPFYTATVEMSEQKRVLGSMGIPLVKMLLLATEEVAEDSDNVTAELLGQNLSMGLRREFDGLEDNPVLSLATLLDPRFKTIGFRCQEKAQNAVQTLTAECAALVRSAQDRSAESPARPTSTAFNLWKSLDDQATMVRTHSNATADATLEVQRYMTDPPLERSEDPLVYWNEHKNIYPHLFSLAKRHLCIPASSVPFERVFSKAGEVFSRKRNRLSPKAAEKILLLNKNI</sequence>
<evidence type="ECO:0000256" key="6">
    <source>
        <dbReference type="ARBA" id="ARBA00023125"/>
    </source>
</evidence>
<dbReference type="GO" id="GO:0005634">
    <property type="term" value="C:nucleus"/>
    <property type="evidence" value="ECO:0007669"/>
    <property type="project" value="UniProtKB-SubCell"/>
</dbReference>
<evidence type="ECO:0000256" key="8">
    <source>
        <dbReference type="ARBA" id="ARBA00023242"/>
    </source>
</evidence>
<dbReference type="GO" id="GO:0009791">
    <property type="term" value="P:post-embryonic development"/>
    <property type="evidence" value="ECO:0007669"/>
    <property type="project" value="UniProtKB-ARBA"/>
</dbReference>
<evidence type="ECO:0000256" key="9">
    <source>
        <dbReference type="PROSITE-ProRule" id="PRU00027"/>
    </source>
</evidence>
<comment type="subcellular location">
    <subcellularLocation>
        <location evidence="1">Nucleus</location>
    </subcellularLocation>
</comment>
<dbReference type="PANTHER" id="PTHR46481:SF10">
    <property type="entry name" value="ZINC FINGER BED DOMAIN-CONTAINING PROTEIN 39"/>
    <property type="match status" value="1"/>
</dbReference>
<evidence type="ECO:0000256" key="7">
    <source>
        <dbReference type="ARBA" id="ARBA00023163"/>
    </source>
</evidence>
<dbReference type="EMBL" id="CM012454">
    <property type="protein sequence ID" value="RVE60875.1"/>
    <property type="molecule type" value="Genomic_DNA"/>
</dbReference>
<keyword evidence="5" id="KW-0805">Transcription regulation</keyword>
<dbReference type="Gene3D" id="1.10.10.1070">
    <property type="entry name" value="Zinc finger, BED domain-containing"/>
    <property type="match status" value="1"/>
</dbReference>
<keyword evidence="2" id="KW-0479">Metal-binding</keyword>
<name>A0A437CDK8_ORYJA</name>
<dbReference type="OrthoDB" id="1869581at2759"/>
<dbReference type="InterPro" id="IPR036236">
    <property type="entry name" value="Znf_C2H2_sf"/>
</dbReference>
<dbReference type="AlphaFoldDB" id="A0A437CDK8"/>
<dbReference type="PANTHER" id="PTHR46481">
    <property type="entry name" value="ZINC FINGER BED DOMAIN-CONTAINING PROTEIN 4"/>
    <property type="match status" value="1"/>
</dbReference>
<evidence type="ECO:0000256" key="4">
    <source>
        <dbReference type="ARBA" id="ARBA00022833"/>
    </source>
</evidence>
<feature type="coiled-coil region" evidence="10">
    <location>
        <begin position="27"/>
        <end position="61"/>
    </location>
</feature>
<dbReference type="GO" id="GO:0008270">
    <property type="term" value="F:zinc ion binding"/>
    <property type="evidence" value="ECO:0007669"/>
    <property type="project" value="UniProtKB-KW"/>
</dbReference>
<keyword evidence="6" id="KW-0238">DNA-binding</keyword>
<dbReference type="InterPro" id="IPR052035">
    <property type="entry name" value="ZnF_BED_domain_contain"/>
</dbReference>
<dbReference type="PROSITE" id="PS50808">
    <property type="entry name" value="ZF_BED"/>
    <property type="match status" value="1"/>
</dbReference>
<dbReference type="GO" id="GO:0003677">
    <property type="term" value="F:DNA binding"/>
    <property type="evidence" value="ECO:0007669"/>
    <property type="project" value="UniProtKB-KW"/>
</dbReference>
<gene>
    <name evidence="12" type="ORF">OJAV_G00185280</name>
</gene>
<keyword evidence="3 9" id="KW-0863">Zinc-finger</keyword>
<organism evidence="12 13">
    <name type="scientific">Oryzias javanicus</name>
    <name type="common">Javanese ricefish</name>
    <name type="synonym">Aplocheilus javanicus</name>
    <dbReference type="NCBI Taxonomy" id="123683"/>
    <lineage>
        <taxon>Eukaryota</taxon>
        <taxon>Metazoa</taxon>
        <taxon>Chordata</taxon>
        <taxon>Craniata</taxon>
        <taxon>Vertebrata</taxon>
        <taxon>Euteleostomi</taxon>
        <taxon>Actinopterygii</taxon>
        <taxon>Neopterygii</taxon>
        <taxon>Teleostei</taxon>
        <taxon>Neoteleostei</taxon>
        <taxon>Acanthomorphata</taxon>
        <taxon>Ovalentaria</taxon>
        <taxon>Atherinomorphae</taxon>
        <taxon>Beloniformes</taxon>
        <taxon>Adrianichthyidae</taxon>
        <taxon>Oryziinae</taxon>
        <taxon>Oryzias</taxon>
    </lineage>
</organism>
<keyword evidence="10" id="KW-0175">Coiled coil</keyword>
<dbReference type="SUPFAM" id="SSF53098">
    <property type="entry name" value="Ribonuclease H-like"/>
    <property type="match status" value="1"/>
</dbReference>
<dbReference type="Pfam" id="PF02892">
    <property type="entry name" value="zf-BED"/>
    <property type="match status" value="1"/>
</dbReference>